<dbReference type="EMBL" id="JPWI01000021">
    <property type="protein sequence ID" value="RCK41473.1"/>
    <property type="molecule type" value="Genomic_DNA"/>
</dbReference>
<organism evidence="3 4">
    <name type="scientific">Thalassospira profundimaris</name>
    <dbReference type="NCBI Taxonomy" id="502049"/>
    <lineage>
        <taxon>Bacteria</taxon>
        <taxon>Pseudomonadati</taxon>
        <taxon>Pseudomonadota</taxon>
        <taxon>Alphaproteobacteria</taxon>
        <taxon>Rhodospirillales</taxon>
        <taxon>Thalassospiraceae</taxon>
        <taxon>Thalassospira</taxon>
    </lineage>
</organism>
<dbReference type="RefSeq" id="WP_114100103.1">
    <property type="nucleotide sequence ID" value="NZ_JPWI01000021.1"/>
</dbReference>
<dbReference type="InterPro" id="IPR011008">
    <property type="entry name" value="Dimeric_a/b-barrel"/>
</dbReference>
<proteinExistence type="inferred from homology"/>
<feature type="domain" description="YCII-related" evidence="2">
    <location>
        <begin position="38"/>
        <end position="113"/>
    </location>
</feature>
<dbReference type="AlphaFoldDB" id="A0A367WJ65"/>
<name>A0A367WJ65_9PROT</name>
<reference evidence="3 4" key="1">
    <citation type="submission" date="2014-07" db="EMBL/GenBank/DDBJ databases">
        <title>Draft genome sequence of Thalassospira profundimaris PR54-5.</title>
        <authorList>
            <person name="Lai Q."/>
            <person name="Shao Z."/>
        </authorList>
    </citation>
    <scope>NUCLEOTIDE SEQUENCE [LARGE SCALE GENOMIC DNA]</scope>
    <source>
        <strain evidence="3 4">PR54-5</strain>
    </source>
</reference>
<accession>A0A367WJ65</accession>
<evidence type="ECO:0000313" key="4">
    <source>
        <dbReference type="Proteomes" id="UP000252255"/>
    </source>
</evidence>
<comment type="caution">
    <text evidence="3">The sequence shown here is derived from an EMBL/GenBank/DDBJ whole genome shotgun (WGS) entry which is preliminary data.</text>
</comment>
<protein>
    <recommendedName>
        <fullName evidence="2">YCII-related domain-containing protein</fullName>
    </recommendedName>
</protein>
<evidence type="ECO:0000259" key="2">
    <source>
        <dbReference type="Pfam" id="PF03795"/>
    </source>
</evidence>
<comment type="similarity">
    <text evidence="1">Belongs to the YciI family.</text>
</comment>
<dbReference type="InterPro" id="IPR005545">
    <property type="entry name" value="YCII"/>
</dbReference>
<evidence type="ECO:0000313" key="3">
    <source>
        <dbReference type="EMBL" id="RCK41473.1"/>
    </source>
</evidence>
<dbReference type="OrthoDB" id="5523400at2"/>
<dbReference type="Proteomes" id="UP000252255">
    <property type="component" value="Unassembled WGS sequence"/>
</dbReference>
<gene>
    <name evidence="3" type="ORF">TH30_21925</name>
</gene>
<evidence type="ECO:0000256" key="1">
    <source>
        <dbReference type="ARBA" id="ARBA00007689"/>
    </source>
</evidence>
<dbReference type="SUPFAM" id="SSF54909">
    <property type="entry name" value="Dimeric alpha+beta barrel"/>
    <property type="match status" value="1"/>
</dbReference>
<sequence>MTEAAEQDALLRADVEAASSAMLQKQLFVVFTEPVNGMDPVMENLEDHLAFQMSLENEGILWSAGPLWTDDETRWAGEGMVVIRAENLKHATEIAKRDPMHQRGARRFRIRPWMINEGRLTVKLDMSSQTFSLV</sequence>
<dbReference type="Gene3D" id="3.30.70.1060">
    <property type="entry name" value="Dimeric alpha+beta barrel"/>
    <property type="match status" value="1"/>
</dbReference>
<dbReference type="Pfam" id="PF03795">
    <property type="entry name" value="YCII"/>
    <property type="match status" value="1"/>
</dbReference>